<dbReference type="InterPro" id="IPR039476">
    <property type="entry name" value="P2CMN_synthase_LarB"/>
</dbReference>
<reference evidence="2" key="1">
    <citation type="journal article" date="2020" name="mSystems">
        <title>Genome- and Community-Level Interaction Insights into Carbon Utilization and Element Cycling Functions of Hydrothermarchaeota in Hydrothermal Sediment.</title>
        <authorList>
            <person name="Zhou Z."/>
            <person name="Liu Y."/>
            <person name="Xu W."/>
            <person name="Pan J."/>
            <person name="Luo Z.H."/>
            <person name="Li M."/>
        </authorList>
    </citation>
    <scope>NUCLEOTIDE SEQUENCE [LARGE SCALE GENOMIC DNA]</scope>
    <source>
        <strain evidence="2">SpSt-456</strain>
    </source>
</reference>
<dbReference type="Pfam" id="PF00731">
    <property type="entry name" value="AIRC"/>
    <property type="match status" value="1"/>
</dbReference>
<dbReference type="NCBIfam" id="NF033503">
    <property type="entry name" value="LarB"/>
    <property type="match status" value="1"/>
</dbReference>
<dbReference type="PANTHER" id="PTHR43064">
    <property type="entry name" value="PHOSPHORIBOSYLAMINOIMIDAZOLE CARBOXYLASE-RELATED"/>
    <property type="match status" value="1"/>
</dbReference>
<proteinExistence type="predicted"/>
<dbReference type="AlphaFoldDB" id="A0A832A2Y4"/>
<comment type="caution">
    <text evidence="2">The sequence shown here is derived from an EMBL/GenBank/DDBJ whole genome shotgun (WGS) entry which is preliminary data.</text>
</comment>
<dbReference type="Gene3D" id="3.40.50.1970">
    <property type="match status" value="1"/>
</dbReference>
<dbReference type="SUPFAM" id="SSF52255">
    <property type="entry name" value="N5-CAIR mutase (phosphoribosylaminoimidazole carboxylase, PurE)"/>
    <property type="match status" value="1"/>
</dbReference>
<feature type="domain" description="PurE" evidence="1">
    <location>
        <begin position="120"/>
        <end position="252"/>
    </location>
</feature>
<dbReference type="EMBL" id="DSTK01000039">
    <property type="protein sequence ID" value="HFK98235.1"/>
    <property type="molecule type" value="Genomic_DNA"/>
</dbReference>
<dbReference type="SMART" id="SM01001">
    <property type="entry name" value="AIRC"/>
    <property type="match status" value="1"/>
</dbReference>
<name>A0A832A2Y4_9BACT</name>
<evidence type="ECO:0000313" key="2">
    <source>
        <dbReference type="EMBL" id="HFK98235.1"/>
    </source>
</evidence>
<evidence type="ECO:0000259" key="1">
    <source>
        <dbReference type="SMART" id="SM01001"/>
    </source>
</evidence>
<dbReference type="GO" id="GO:0006189">
    <property type="term" value="P:'de novo' IMP biosynthetic process"/>
    <property type="evidence" value="ECO:0007669"/>
    <property type="project" value="InterPro"/>
</dbReference>
<dbReference type="PANTHER" id="PTHR43064:SF1">
    <property type="entry name" value="SLL1489 PROTEIN"/>
    <property type="match status" value="1"/>
</dbReference>
<dbReference type="GO" id="GO:0016787">
    <property type="term" value="F:hydrolase activity"/>
    <property type="evidence" value="ECO:0007669"/>
    <property type="project" value="InterPro"/>
</dbReference>
<protein>
    <submittedName>
        <fullName evidence="2">Nickel pincer cofactor biosynthesis protein LarB</fullName>
    </submittedName>
</protein>
<organism evidence="2">
    <name type="scientific">Desulfacinum infernum</name>
    <dbReference type="NCBI Taxonomy" id="35837"/>
    <lineage>
        <taxon>Bacteria</taxon>
        <taxon>Pseudomonadati</taxon>
        <taxon>Thermodesulfobacteriota</taxon>
        <taxon>Syntrophobacteria</taxon>
        <taxon>Syntrophobacterales</taxon>
        <taxon>Syntrophobacteraceae</taxon>
        <taxon>Desulfacinum</taxon>
    </lineage>
</organism>
<dbReference type="InterPro" id="IPR000031">
    <property type="entry name" value="PurE_dom"/>
</dbReference>
<gene>
    <name evidence="2" type="primary">larB</name>
    <name evidence="2" type="ORF">ENS06_13065</name>
</gene>
<sequence>MDRLIELLKAYKDGAADLDDVVAFVRRLPFENLDFARVDHHRTLRRGYPEVVYGENKDASQILKILQAMEKTGAPLLVTRLDREKAEEICRIMGDLRYDATARVLYRKAPARGIPEEQRLPVQVLSAGSSDMAVAEEAAVTAEVLGQRVQRFYDVGVAGLHRLLNLLDELDQAAVYVVVAGMEGALPSVVAGLVARPVIAVPTSIGYGASFKGIASLLGMLNSCAPGVAVVNIDNGFGAGYLASMIADMANAPLQGGSGGSGT</sequence>
<accession>A0A832A2Y4</accession>